<dbReference type="InterPro" id="IPR013785">
    <property type="entry name" value="Aldolase_TIM"/>
</dbReference>
<dbReference type="Proteomes" id="UP001324634">
    <property type="component" value="Chromosome"/>
</dbReference>
<dbReference type="EMBL" id="CP139487">
    <property type="protein sequence ID" value="WPU65821.1"/>
    <property type="molecule type" value="Genomic_DNA"/>
</dbReference>
<evidence type="ECO:0000259" key="2">
    <source>
        <dbReference type="PROSITE" id="PS50991"/>
    </source>
</evidence>
<keyword evidence="4" id="KW-1185">Reference proteome</keyword>
<protein>
    <recommendedName>
        <fullName evidence="2">Pyruvate carboxyltransferase domain-containing protein</fullName>
    </recommendedName>
</protein>
<gene>
    <name evidence="3" type="ORF">SOO65_03580</name>
</gene>
<dbReference type="PANTHER" id="PTHR10277">
    <property type="entry name" value="HOMOCITRATE SYNTHASE-RELATED"/>
    <property type="match status" value="1"/>
</dbReference>
<proteinExistence type="predicted"/>
<dbReference type="PANTHER" id="PTHR10277:SF9">
    <property type="entry name" value="2-ISOPROPYLMALATE SYNTHASE 1, CHLOROPLASTIC-RELATED"/>
    <property type="match status" value="1"/>
</dbReference>
<evidence type="ECO:0000313" key="4">
    <source>
        <dbReference type="Proteomes" id="UP001324634"/>
    </source>
</evidence>
<dbReference type="Gene3D" id="3.20.20.70">
    <property type="entry name" value="Aldolase class I"/>
    <property type="match status" value="1"/>
</dbReference>
<dbReference type="SUPFAM" id="SSF51569">
    <property type="entry name" value="Aldolase"/>
    <property type="match status" value="1"/>
</dbReference>
<dbReference type="InterPro" id="IPR000891">
    <property type="entry name" value="PYR_CT"/>
</dbReference>
<dbReference type="PROSITE" id="PS50991">
    <property type="entry name" value="PYR_CT"/>
    <property type="match status" value="1"/>
</dbReference>
<keyword evidence="1" id="KW-0464">Manganese</keyword>
<sequence>MKRINILDCTLRDGGYYTNWDFDNSVVDAYCKELNELPVEYVEVGYRSPAKKEYLGRFFYLPKLVLQDLRKKLPSKKLVVMLNLKDISVELLPSLIGDLKGQVAMIRIVSAPSEIQEAMKICKAIKLMGFEVGINMMYMSKWSNSDVEKIQNALPNLKEAADILYLVDSYGGVTPEQFRNIIRTLKPLCPVPLGFHGHNNIELALANAIVGLEEGLENFDTTVLGMGRGAGNLKTELFLIYLESADVLKSLNLNAIAQIVNAFTPLQQQYGWGTNVPYMISGSKNLPQKEVMDWMGMKRYDIDNIVVALQGMVAKNSNVQIKPIDNLINKRSFKKAIIIGGGPSVKSHNEAIFEYVSKNPDALLVSSSTHYAGDWLKTGLEQVICLMGNEGKKIDHLDQFMDTKNISFVFPTSPRAMGLYVPEGIQKNCYELDGDCLLKGTPSDAPLSLAMELALRFKVSEIELIGFDGYAHLQGEAVDFDLHSETQKIINAATKIDSVKWKSLTPTHYEGISTSSIYSLL</sequence>
<dbReference type="RefSeq" id="WP_321397051.1">
    <property type="nucleotide sequence ID" value="NZ_CP139487.1"/>
</dbReference>
<accession>A0AAX4HRX1</accession>
<organism evidence="3 4">
    <name type="scientific">Peredibacter starrii</name>
    <dbReference type="NCBI Taxonomy" id="28202"/>
    <lineage>
        <taxon>Bacteria</taxon>
        <taxon>Pseudomonadati</taxon>
        <taxon>Bdellovibrionota</taxon>
        <taxon>Bacteriovoracia</taxon>
        <taxon>Bacteriovoracales</taxon>
        <taxon>Bacteriovoracaceae</taxon>
        <taxon>Peredibacter</taxon>
    </lineage>
</organism>
<dbReference type="GO" id="GO:0003852">
    <property type="term" value="F:2-isopropylmalate synthase activity"/>
    <property type="evidence" value="ECO:0007669"/>
    <property type="project" value="TreeGrafter"/>
</dbReference>
<dbReference type="AlphaFoldDB" id="A0AAX4HRX1"/>
<dbReference type="Pfam" id="PF00682">
    <property type="entry name" value="HMGL-like"/>
    <property type="match status" value="1"/>
</dbReference>
<evidence type="ECO:0000313" key="3">
    <source>
        <dbReference type="EMBL" id="WPU65821.1"/>
    </source>
</evidence>
<dbReference type="KEGG" id="psti:SOO65_03580"/>
<name>A0AAX4HRX1_9BACT</name>
<feature type="domain" description="Pyruvate carboxyltransferase" evidence="2">
    <location>
        <begin position="4"/>
        <end position="257"/>
    </location>
</feature>
<dbReference type="GO" id="GO:0009098">
    <property type="term" value="P:L-leucine biosynthetic process"/>
    <property type="evidence" value="ECO:0007669"/>
    <property type="project" value="TreeGrafter"/>
</dbReference>
<evidence type="ECO:0000256" key="1">
    <source>
        <dbReference type="ARBA" id="ARBA00023211"/>
    </source>
</evidence>
<dbReference type="InterPro" id="IPR050073">
    <property type="entry name" value="2-IPM_HCS-like"/>
</dbReference>
<reference evidence="3 4" key="1">
    <citation type="submission" date="2023-11" db="EMBL/GenBank/DDBJ databases">
        <title>Peredibacter starrii A3.12.</title>
        <authorList>
            <person name="Mitchell R.J."/>
        </authorList>
    </citation>
    <scope>NUCLEOTIDE SEQUENCE [LARGE SCALE GENOMIC DNA]</scope>
    <source>
        <strain evidence="3 4">A3.12</strain>
    </source>
</reference>